<evidence type="ECO:0000256" key="1">
    <source>
        <dbReference type="SAM" id="Phobius"/>
    </source>
</evidence>
<protein>
    <submittedName>
        <fullName evidence="2">TraE family protein</fullName>
    </submittedName>
</protein>
<dbReference type="AlphaFoldDB" id="A0A081RIH5"/>
<organism evidence="2 3">
    <name type="scientific">Sphingobium chlorophenolicum</name>
    <dbReference type="NCBI Taxonomy" id="46429"/>
    <lineage>
        <taxon>Bacteria</taxon>
        <taxon>Pseudomonadati</taxon>
        <taxon>Pseudomonadota</taxon>
        <taxon>Alphaproteobacteria</taxon>
        <taxon>Sphingomonadales</taxon>
        <taxon>Sphingomonadaceae</taxon>
        <taxon>Sphingobium</taxon>
    </lineage>
</organism>
<accession>A0A081RIH5</accession>
<dbReference type="RefSeq" id="WP_007406332.1">
    <property type="nucleotide sequence ID" value="NZ_JFHR01000003.1"/>
</dbReference>
<dbReference type="OrthoDB" id="7405099at2"/>
<evidence type="ECO:0000313" key="2">
    <source>
        <dbReference type="EMBL" id="KEQ54998.1"/>
    </source>
</evidence>
<sequence>MDYSVGLAQSQRVLKQRNMLGIVALVLAGLVVLLFLVGATRDREIVLQPIVRSPLTLSSSGVSEQYLEMVTRDTALMTLNRSPENLEYWMDSILAIATPEAHGSLKRDLMKILNEQRGSSISQYFTLAGMKVDPEKLTSEVTGTLHTVVGSKSVTAEPKTFRFYWAYRGLTLQLKGFGMVTKADKDAAATIGDDA</sequence>
<keyword evidence="1" id="KW-1133">Transmembrane helix</keyword>
<reference evidence="2 3" key="1">
    <citation type="submission" date="2014-02" db="EMBL/GenBank/DDBJ databases">
        <title>Whole genome sequence of Sphingobium chlorophenolicum NBRC 16172.</title>
        <authorList>
            <person name="Gan H.M."/>
            <person name="Gan H.Y."/>
            <person name="Chew T.H."/>
            <person name="Savka M.A."/>
        </authorList>
    </citation>
    <scope>NUCLEOTIDE SEQUENCE [LARGE SCALE GENOMIC DNA]</scope>
    <source>
        <strain evidence="2 3">NBRC 16172</strain>
    </source>
</reference>
<keyword evidence="1" id="KW-0812">Transmembrane</keyword>
<comment type="caution">
    <text evidence="2">The sequence shown here is derived from an EMBL/GenBank/DDBJ whole genome shotgun (WGS) entry which is preliminary data.</text>
</comment>
<dbReference type="InterPro" id="IPR007973">
    <property type="entry name" value="Pilus_assembly_TraE"/>
</dbReference>
<dbReference type="EMBL" id="JFHR01000003">
    <property type="protein sequence ID" value="KEQ54998.1"/>
    <property type="molecule type" value="Genomic_DNA"/>
</dbReference>
<name>A0A081RIH5_SPHCR</name>
<dbReference type="Proteomes" id="UP000028411">
    <property type="component" value="Unassembled WGS sequence"/>
</dbReference>
<proteinExistence type="predicted"/>
<dbReference type="Pfam" id="PF05309">
    <property type="entry name" value="TraE"/>
    <property type="match status" value="1"/>
</dbReference>
<dbReference type="eggNOG" id="ENOG502ZB5X">
    <property type="taxonomic scope" value="Bacteria"/>
</dbReference>
<gene>
    <name evidence="2" type="ORF">BV95_00547</name>
</gene>
<keyword evidence="1" id="KW-0472">Membrane</keyword>
<evidence type="ECO:0000313" key="3">
    <source>
        <dbReference type="Proteomes" id="UP000028411"/>
    </source>
</evidence>
<feature type="transmembrane region" description="Helical" evidence="1">
    <location>
        <begin position="20"/>
        <end position="39"/>
    </location>
</feature>
<dbReference type="PATRIC" id="fig|46429.4.peg.538"/>